<dbReference type="Pfam" id="PF01909">
    <property type="entry name" value="NTP_transf_2"/>
    <property type="match status" value="1"/>
</dbReference>
<dbReference type="InterPro" id="IPR006674">
    <property type="entry name" value="HD_domain"/>
</dbReference>
<evidence type="ECO:0000313" key="8">
    <source>
        <dbReference type="Proteomes" id="UP001595791"/>
    </source>
</evidence>
<dbReference type="CDD" id="cd00077">
    <property type="entry name" value="HDc"/>
    <property type="match status" value="1"/>
</dbReference>
<evidence type="ECO:0000256" key="5">
    <source>
        <dbReference type="ARBA" id="ARBA00023268"/>
    </source>
</evidence>
<dbReference type="InterPro" id="IPR010043">
    <property type="entry name" value="UTase/UR"/>
</dbReference>
<dbReference type="EMBL" id="JBHSBU010000001">
    <property type="protein sequence ID" value="MFC4157725.1"/>
    <property type="molecule type" value="Genomic_DNA"/>
</dbReference>
<sequence length="593" mass="67172">MNAPIATLKKQLQADRARLHDGYHDPEQAGQLLAAEAALVDEFLAQRWAELPLDPRTALVAVGGYGRGQLFPCSDIDLLILLPPETDGPTLAAVEGLIGLLWDLGLEVGHSVRSVAQCAEEAQRDITVQTAMLENRLLAGSLDTYQAFQRATAAVLDPRAFFEAKLLEQQQRYERHQGATMKLEPNVKEAPGGLRDLHLVLWLTRAAGLGNDWASLKQAGMLTGQEMRKLKRAEKLLWSFRIALHLTARRREDRILFDYQNALAQRFGYHDTDANRASEQLMAVYYLSARVVAQLQPLLIQAIRRHLYGAEQMPATPINERFVARGPLLEIARPDVYEKTPSAILETFLVLQQHPELTGIGADTLRALWHARPRINAAFRRDPVNKATFLAIVRQPWGTTRVMRRMNQYGVLGRYIPAFGKIVGRMQHDLFHVYTVDEHILMVLRNLRRFATPAFNHEYPTCSRLIESFERPEVLYLAALFHDIAKGRGGDHSKLGKIDARQFCDSHGLSREDGEMVAWLVEQHLTMSHTAQKQDVYDPDTVERFARVVGDERHLIALYLLSVADIRGTSPKVWNAWKAKLLEDLFNATRRYL</sequence>
<evidence type="ECO:0000313" key="7">
    <source>
        <dbReference type="EMBL" id="MFC4157725.1"/>
    </source>
</evidence>
<organism evidence="7 8">
    <name type="scientific">Chitinimonas lacunae</name>
    <dbReference type="NCBI Taxonomy" id="1963018"/>
    <lineage>
        <taxon>Bacteria</taxon>
        <taxon>Pseudomonadati</taxon>
        <taxon>Pseudomonadota</taxon>
        <taxon>Betaproteobacteria</taxon>
        <taxon>Neisseriales</taxon>
        <taxon>Chitinibacteraceae</taxon>
        <taxon>Chitinimonas</taxon>
    </lineage>
</organism>
<feature type="non-terminal residue" evidence="7">
    <location>
        <position position="593"/>
    </location>
</feature>
<evidence type="ECO:0000256" key="2">
    <source>
        <dbReference type="ARBA" id="ARBA00022695"/>
    </source>
</evidence>
<dbReference type="SUPFAM" id="SSF81301">
    <property type="entry name" value="Nucleotidyltransferase"/>
    <property type="match status" value="1"/>
</dbReference>
<dbReference type="InterPro" id="IPR002934">
    <property type="entry name" value="Polymerase_NTP_transf_dom"/>
</dbReference>
<dbReference type="InterPro" id="IPR043519">
    <property type="entry name" value="NT_sf"/>
</dbReference>
<dbReference type="CDD" id="cd05401">
    <property type="entry name" value="NT_GlnE_GlnD_like"/>
    <property type="match status" value="1"/>
</dbReference>
<name>A0ABV8MKB9_9NEIS</name>
<dbReference type="NCBIfam" id="TIGR01693">
    <property type="entry name" value="UTase_glnD"/>
    <property type="match status" value="1"/>
</dbReference>
<keyword evidence="4" id="KW-0460">Magnesium</keyword>
<dbReference type="RefSeq" id="WP_378159659.1">
    <property type="nucleotide sequence ID" value="NZ_JBHSBU010000001.1"/>
</dbReference>
<evidence type="ECO:0000256" key="4">
    <source>
        <dbReference type="ARBA" id="ARBA00022842"/>
    </source>
</evidence>
<dbReference type="Gene3D" id="1.10.3210.10">
    <property type="entry name" value="Hypothetical protein af1432"/>
    <property type="match status" value="1"/>
</dbReference>
<dbReference type="Pfam" id="PF08335">
    <property type="entry name" value="GlnD_UR_UTase"/>
    <property type="match status" value="1"/>
</dbReference>
<feature type="domain" description="HD" evidence="6">
    <location>
        <begin position="436"/>
        <end position="558"/>
    </location>
</feature>
<dbReference type="EC" id="2.7.7.59" evidence="7"/>
<keyword evidence="2 7" id="KW-0548">Nucleotidyltransferase</keyword>
<dbReference type="PANTHER" id="PTHR47320">
    <property type="entry name" value="BIFUNCTIONAL URIDYLYLTRANSFERASE/URIDYLYL-REMOVING ENZYME"/>
    <property type="match status" value="1"/>
</dbReference>
<dbReference type="PANTHER" id="PTHR47320:SF1">
    <property type="entry name" value="BIFUNCTIONAL URIDYLYLTRANSFERASE_URIDYLYL-REMOVING ENZYME"/>
    <property type="match status" value="1"/>
</dbReference>
<evidence type="ECO:0000256" key="1">
    <source>
        <dbReference type="ARBA" id="ARBA00022679"/>
    </source>
</evidence>
<dbReference type="InterPro" id="IPR013546">
    <property type="entry name" value="PII_UdlTrfase/GS_AdlTrfase"/>
</dbReference>
<dbReference type="PROSITE" id="PS51831">
    <property type="entry name" value="HD"/>
    <property type="match status" value="1"/>
</dbReference>
<evidence type="ECO:0000256" key="3">
    <source>
        <dbReference type="ARBA" id="ARBA00022801"/>
    </source>
</evidence>
<evidence type="ECO:0000259" key="6">
    <source>
        <dbReference type="PROSITE" id="PS51831"/>
    </source>
</evidence>
<proteinExistence type="inferred from homology"/>
<keyword evidence="3" id="KW-0378">Hydrolase</keyword>
<comment type="caution">
    <text evidence="7">The sequence shown here is derived from an EMBL/GenBank/DDBJ whole genome shotgun (WGS) entry which is preliminary data.</text>
</comment>
<keyword evidence="8" id="KW-1185">Reference proteome</keyword>
<keyword evidence="5" id="KW-0511">Multifunctional enzyme</keyword>
<dbReference type="Pfam" id="PF01966">
    <property type="entry name" value="HD"/>
    <property type="match status" value="1"/>
</dbReference>
<accession>A0ABV8MKB9</accession>
<dbReference type="GO" id="GO:0008773">
    <property type="term" value="F:[protein-PII] uridylyltransferase activity"/>
    <property type="evidence" value="ECO:0007669"/>
    <property type="project" value="UniProtKB-EC"/>
</dbReference>
<reference evidence="8" key="1">
    <citation type="journal article" date="2019" name="Int. J. Syst. Evol. Microbiol.">
        <title>The Global Catalogue of Microorganisms (GCM) 10K type strain sequencing project: providing services to taxonomists for standard genome sequencing and annotation.</title>
        <authorList>
            <consortium name="The Broad Institute Genomics Platform"/>
            <consortium name="The Broad Institute Genome Sequencing Center for Infectious Disease"/>
            <person name="Wu L."/>
            <person name="Ma J."/>
        </authorList>
    </citation>
    <scope>NUCLEOTIDE SEQUENCE [LARGE SCALE GENOMIC DNA]</scope>
    <source>
        <strain evidence="8">LMG 29894</strain>
    </source>
</reference>
<keyword evidence="1 7" id="KW-0808">Transferase</keyword>
<dbReference type="InterPro" id="IPR003607">
    <property type="entry name" value="HD/PDEase_dom"/>
</dbReference>
<dbReference type="SUPFAM" id="SSF81593">
    <property type="entry name" value="Nucleotidyltransferase substrate binding subunit/domain"/>
    <property type="match status" value="1"/>
</dbReference>
<dbReference type="SUPFAM" id="SSF109604">
    <property type="entry name" value="HD-domain/PDEase-like"/>
    <property type="match status" value="1"/>
</dbReference>
<protein>
    <submittedName>
        <fullName evidence="7">[protein-PII] uridylyltransferase</fullName>
        <ecNumber evidence="7">2.7.7.59</ecNumber>
    </submittedName>
</protein>
<dbReference type="SMART" id="SM00471">
    <property type="entry name" value="HDc"/>
    <property type="match status" value="1"/>
</dbReference>
<gene>
    <name evidence="7" type="primary">glnD</name>
    <name evidence="7" type="ORF">ACFOW7_00005</name>
</gene>
<dbReference type="HAMAP" id="MF_00277">
    <property type="entry name" value="PII_uridylyl_transf"/>
    <property type="match status" value="1"/>
</dbReference>
<dbReference type="Proteomes" id="UP001595791">
    <property type="component" value="Unassembled WGS sequence"/>
</dbReference>